<dbReference type="PROSITE" id="PS50082">
    <property type="entry name" value="WD_REPEATS_2"/>
    <property type="match status" value="8"/>
</dbReference>
<dbReference type="EMBL" id="FXXP01000002">
    <property type="protein sequence ID" value="SMX29524.1"/>
    <property type="molecule type" value="Genomic_DNA"/>
</dbReference>
<evidence type="ECO:0000313" key="6">
    <source>
        <dbReference type="EMBL" id="SMX29524.1"/>
    </source>
</evidence>
<dbReference type="InterPro" id="IPR011047">
    <property type="entry name" value="Quinoprotein_ADH-like_sf"/>
</dbReference>
<dbReference type="PANTHER" id="PTHR19879">
    <property type="entry name" value="TRANSCRIPTION INITIATION FACTOR TFIID"/>
    <property type="match status" value="1"/>
</dbReference>
<dbReference type="Proteomes" id="UP000225972">
    <property type="component" value="Unassembled WGS sequence"/>
</dbReference>
<dbReference type="InterPro" id="IPR020472">
    <property type="entry name" value="WD40_PAC1"/>
</dbReference>
<evidence type="ECO:0000256" key="2">
    <source>
        <dbReference type="ARBA" id="ARBA00022737"/>
    </source>
</evidence>
<dbReference type="SMART" id="SM00320">
    <property type="entry name" value="WD40"/>
    <property type="match status" value="9"/>
</dbReference>
<dbReference type="InterPro" id="IPR001680">
    <property type="entry name" value="WD40_rpt"/>
</dbReference>
<dbReference type="InterPro" id="IPR015943">
    <property type="entry name" value="WD40/YVTN_repeat-like_dom_sf"/>
</dbReference>
<organism evidence="6 7">
    <name type="scientific">Pelagimonas phthalicica</name>
    <dbReference type="NCBI Taxonomy" id="1037362"/>
    <lineage>
        <taxon>Bacteria</taxon>
        <taxon>Pseudomonadati</taxon>
        <taxon>Pseudomonadota</taxon>
        <taxon>Alphaproteobacteria</taxon>
        <taxon>Rhodobacterales</taxon>
        <taxon>Roseobacteraceae</taxon>
        <taxon>Pelagimonas</taxon>
    </lineage>
</organism>
<keyword evidence="7" id="KW-1185">Reference proteome</keyword>
<dbReference type="PROSITE" id="PS00678">
    <property type="entry name" value="WD_REPEATS_1"/>
    <property type="match status" value="4"/>
</dbReference>
<name>A0A238JH33_9RHOB</name>
<protein>
    <submittedName>
        <fullName evidence="6">Translocation protein TolB</fullName>
    </submittedName>
</protein>
<dbReference type="SUPFAM" id="SSF50978">
    <property type="entry name" value="WD40 repeat-like"/>
    <property type="match status" value="1"/>
</dbReference>
<accession>A0A238JH33</accession>
<feature type="repeat" description="WD" evidence="3">
    <location>
        <begin position="730"/>
        <end position="771"/>
    </location>
</feature>
<feature type="repeat" description="WD" evidence="3">
    <location>
        <begin position="814"/>
        <end position="855"/>
    </location>
</feature>
<feature type="repeat" description="WD" evidence="3">
    <location>
        <begin position="688"/>
        <end position="729"/>
    </location>
</feature>
<dbReference type="InterPro" id="IPR049052">
    <property type="entry name" value="nSTAND1"/>
</dbReference>
<evidence type="ECO:0000313" key="7">
    <source>
        <dbReference type="Proteomes" id="UP000225972"/>
    </source>
</evidence>
<dbReference type="InterPro" id="IPR036322">
    <property type="entry name" value="WD40_repeat_dom_sf"/>
</dbReference>
<dbReference type="PROSITE" id="PS50294">
    <property type="entry name" value="WD_REPEATS_REGION"/>
    <property type="match status" value="8"/>
</dbReference>
<evidence type="ECO:0000256" key="3">
    <source>
        <dbReference type="PROSITE-ProRule" id="PRU00221"/>
    </source>
</evidence>
<dbReference type="SUPFAM" id="SSF50998">
    <property type="entry name" value="Quinoprotein alcohol dehydrogenase-like"/>
    <property type="match status" value="1"/>
</dbReference>
<evidence type="ECO:0000256" key="1">
    <source>
        <dbReference type="ARBA" id="ARBA00022574"/>
    </source>
</evidence>
<dbReference type="RefSeq" id="WP_099247598.1">
    <property type="nucleotide sequence ID" value="NZ_FXXP01000002.1"/>
</dbReference>
<evidence type="ECO:0000259" key="5">
    <source>
        <dbReference type="Pfam" id="PF20703"/>
    </source>
</evidence>
<feature type="region of interest" description="Disordered" evidence="4">
    <location>
        <begin position="1049"/>
        <end position="1073"/>
    </location>
</feature>
<dbReference type="AlphaFoldDB" id="A0A238JH33"/>
<feature type="repeat" description="WD" evidence="3">
    <location>
        <begin position="772"/>
        <end position="813"/>
    </location>
</feature>
<dbReference type="Pfam" id="PF00400">
    <property type="entry name" value="WD40"/>
    <property type="match status" value="8"/>
</dbReference>
<dbReference type="Gene3D" id="2.130.10.10">
    <property type="entry name" value="YVTN repeat-like/Quinoprotein amine dehydrogenase"/>
    <property type="match status" value="3"/>
</dbReference>
<proteinExistence type="predicted"/>
<keyword evidence="2" id="KW-0677">Repeat</keyword>
<dbReference type="Pfam" id="PF20703">
    <property type="entry name" value="nSTAND1"/>
    <property type="match status" value="1"/>
</dbReference>
<sequence length="1073" mass="115321">MRGASAGAILVGSRGLANWMRAEFDVLNSRAVSEPGFRLIPILMGGADTQTLSPFAKRFQAIRDPLNDPAEFARLVDAILGVDNGAGRAALTKHPFPGLYAMTEAWNDRFFGRRPETDLLLKELQHKPIYSIVADSGAGKSSLAMAGLGAAWRGGAFDTRNPRQDAPVFWNVITMRPRSDPLEGLRLGLTEATQAMGLEPDQQSALRKQIDLGNASESLYALECGLPAGRVQTLLIIDQAEELVTATRDRDLRHAFGRLIADMLKIGAKDARLRVVTTVRADYARLVGTVPGLGAHLKAEDTVLKLNVPKGDDLRAMVEGPLQLARFDDVAQIDALADRIQEDLSDRAGDVALAQMALSLVWRDRAQYGGNLVTAYQSLGRVYGALGQEAERVAEHELTEPERDALLPVFLRLLQLGDTAGATRRIAFKSEFSQDQQQLIDRLAGEEWGRLLQTTGETVEIAHESLFSQWPELHQYVQDHEADARSMGRLMAATDRWIKGGQGRGFLARQVDIKDFAPVAARHPEWLSEPERTFLHRSRRLLATVRATIAATVCLVVGLLGFSLYYFSEAVVAQASANLEREAGEQARGVAMTVLARTRAQTDPSSALKLVMSAWPDEPPLDSALVSNARQAMVTAFAHTSRSVVLSGHEGRVTSVAFSPDGRGVVSGSWDGTLRLWDVESGAEIAVLSGHESGVTSVAFSPDGRGVVSGSHDNTLRLWDVESGEEIAVLSGHEGGVESVAFSPDGGHFVSGSHDNTLRLWDVESGAEIAVLTGHEGSVTSVAFSPDGRRVVSGSYDKTLRLWDVESGAEIALLSGHESEVTSVAFSPDGRQVVSGSDGGSLRLWNAENGAEIATLNELDEKVTLVSFHSAPYHVVFSKLNGGVLQWDGTSESEAVALLGNEGSVLSFAFSSDGSRATTGSFDTNLWLWDAGSRTEIAVLPGHEGDVASVAFSPDGSRVISGSGDGTLRLWEVESGVTLAVMSGHEREVTSVAFSLDGRRVASGGRDGTVRLWSQLLIEGNALQIACQLLPIRNGARDLSTDDIAAELGLPDPEPLTPCDDYDPPMPFPIVSD</sequence>
<gene>
    <name evidence="6" type="ORF">TRP8649_03660</name>
</gene>
<dbReference type="PANTHER" id="PTHR19879:SF9">
    <property type="entry name" value="TRANSCRIPTION INITIATION FACTOR TFIID SUBUNIT 5"/>
    <property type="match status" value="1"/>
</dbReference>
<keyword evidence="1 3" id="KW-0853">WD repeat</keyword>
<feature type="repeat" description="WD" evidence="3">
    <location>
        <begin position="646"/>
        <end position="687"/>
    </location>
</feature>
<dbReference type="OrthoDB" id="235631at2"/>
<feature type="repeat" description="WD" evidence="3">
    <location>
        <begin position="940"/>
        <end position="981"/>
    </location>
</feature>
<dbReference type="PRINTS" id="PR00320">
    <property type="entry name" value="GPROTEINBRPT"/>
</dbReference>
<dbReference type="CDD" id="cd00200">
    <property type="entry name" value="WD40"/>
    <property type="match status" value="1"/>
</dbReference>
<dbReference type="InterPro" id="IPR019775">
    <property type="entry name" value="WD40_repeat_CS"/>
</dbReference>
<evidence type="ECO:0000256" key="4">
    <source>
        <dbReference type="SAM" id="MobiDB-lite"/>
    </source>
</evidence>
<feature type="domain" description="Novel STAND NTPase 1" evidence="5">
    <location>
        <begin position="95"/>
        <end position="502"/>
    </location>
</feature>
<feature type="repeat" description="WD" evidence="3">
    <location>
        <begin position="982"/>
        <end position="1014"/>
    </location>
</feature>
<reference evidence="7" key="1">
    <citation type="submission" date="2017-05" db="EMBL/GenBank/DDBJ databases">
        <authorList>
            <person name="Rodrigo-Torres L."/>
            <person name="Arahal R. D."/>
            <person name="Lucena T."/>
        </authorList>
    </citation>
    <scope>NUCLEOTIDE SEQUENCE [LARGE SCALE GENOMIC DNA]</scope>
    <source>
        <strain evidence="7">CECT 8649</strain>
    </source>
</reference>
<feature type="repeat" description="WD" evidence="3">
    <location>
        <begin position="898"/>
        <end position="939"/>
    </location>
</feature>
<feature type="compositionally biased region" description="Pro residues" evidence="4">
    <location>
        <begin position="1064"/>
        <end position="1073"/>
    </location>
</feature>